<protein>
    <submittedName>
        <fullName evidence="1">Uncharacterized protein</fullName>
    </submittedName>
</protein>
<accession>A0A0P6JXC9</accession>
<evidence type="ECO:0000313" key="1">
    <source>
        <dbReference type="EMBL" id="JAN90072.1"/>
    </source>
</evidence>
<proteinExistence type="predicted"/>
<dbReference type="EMBL" id="GDIQ01004665">
    <property type="protein sequence ID" value="JAN90072.1"/>
    <property type="molecule type" value="Transcribed_RNA"/>
</dbReference>
<sequence>MALLMTTAGNVGNETFCIRIVSLRSRFSNRECTTKVSCERAVQQRNEMRDISPVTPNVFLLMNYSVR</sequence>
<dbReference type="AlphaFoldDB" id="A0A0P6JXC9"/>
<organism evidence="1">
    <name type="scientific">Daphnia magna</name>
    <dbReference type="NCBI Taxonomy" id="35525"/>
    <lineage>
        <taxon>Eukaryota</taxon>
        <taxon>Metazoa</taxon>
        <taxon>Ecdysozoa</taxon>
        <taxon>Arthropoda</taxon>
        <taxon>Crustacea</taxon>
        <taxon>Branchiopoda</taxon>
        <taxon>Diplostraca</taxon>
        <taxon>Cladocera</taxon>
        <taxon>Anomopoda</taxon>
        <taxon>Daphniidae</taxon>
        <taxon>Daphnia</taxon>
    </lineage>
</organism>
<name>A0A0P6JXC9_9CRUS</name>
<reference evidence="1" key="1">
    <citation type="submission" date="2015-10" db="EMBL/GenBank/DDBJ databases">
        <title>EvidentialGene: Evidence-directed Construction of Complete mRNA Transcriptomes without Genomes.</title>
        <authorList>
            <person name="Gilbert D.G."/>
        </authorList>
    </citation>
    <scope>NUCLEOTIDE SEQUENCE</scope>
</reference>